<proteinExistence type="predicted"/>
<dbReference type="InterPro" id="IPR033207">
    <property type="entry name" value="CCP110"/>
</dbReference>
<dbReference type="Pfam" id="PF16025">
    <property type="entry name" value="CaM_bind"/>
    <property type="match status" value="1"/>
</dbReference>
<feature type="region of interest" description="Disordered" evidence="2">
    <location>
        <begin position="508"/>
        <end position="553"/>
    </location>
</feature>
<feature type="compositionally biased region" description="Basic and acidic residues" evidence="2">
    <location>
        <begin position="776"/>
        <end position="791"/>
    </location>
</feature>
<dbReference type="GO" id="GO:0005814">
    <property type="term" value="C:centriole"/>
    <property type="evidence" value="ECO:0007669"/>
    <property type="project" value="InterPro"/>
</dbReference>
<protein>
    <submittedName>
        <fullName evidence="3">Uncharacterized protein</fullName>
    </submittedName>
</protein>
<feature type="region of interest" description="Disordered" evidence="2">
    <location>
        <begin position="947"/>
        <end position="966"/>
    </location>
</feature>
<feature type="compositionally biased region" description="Basic and acidic residues" evidence="2">
    <location>
        <begin position="519"/>
        <end position="534"/>
    </location>
</feature>
<feature type="region of interest" description="Disordered" evidence="2">
    <location>
        <begin position="751"/>
        <end position="791"/>
    </location>
</feature>
<evidence type="ECO:0000256" key="1">
    <source>
        <dbReference type="SAM" id="Coils"/>
    </source>
</evidence>
<dbReference type="PANTHER" id="PTHR13594">
    <property type="entry name" value="CENTRIOLAR COILED-COIL PROTEIN OF 110 KDA"/>
    <property type="match status" value="1"/>
</dbReference>
<evidence type="ECO:0000313" key="4">
    <source>
        <dbReference type="Proteomes" id="UP000230750"/>
    </source>
</evidence>
<keyword evidence="1" id="KW-0175">Coiled coil</keyword>
<feature type="region of interest" description="Disordered" evidence="2">
    <location>
        <begin position="401"/>
        <end position="484"/>
    </location>
</feature>
<reference evidence="3 4" key="1">
    <citation type="journal article" date="2017" name="PLoS Biol.">
        <title>The sea cucumber genome provides insights into morphological evolution and visceral regeneration.</title>
        <authorList>
            <person name="Zhang X."/>
            <person name="Sun L."/>
            <person name="Yuan J."/>
            <person name="Sun Y."/>
            <person name="Gao Y."/>
            <person name="Zhang L."/>
            <person name="Li S."/>
            <person name="Dai H."/>
            <person name="Hamel J.F."/>
            <person name="Liu C."/>
            <person name="Yu Y."/>
            <person name="Liu S."/>
            <person name="Lin W."/>
            <person name="Guo K."/>
            <person name="Jin S."/>
            <person name="Xu P."/>
            <person name="Storey K.B."/>
            <person name="Huan P."/>
            <person name="Zhang T."/>
            <person name="Zhou Y."/>
            <person name="Zhang J."/>
            <person name="Lin C."/>
            <person name="Li X."/>
            <person name="Xing L."/>
            <person name="Huo D."/>
            <person name="Sun M."/>
            <person name="Wang L."/>
            <person name="Mercier A."/>
            <person name="Li F."/>
            <person name="Yang H."/>
            <person name="Xiang J."/>
        </authorList>
    </citation>
    <scope>NUCLEOTIDE SEQUENCE [LARGE SCALE GENOMIC DNA]</scope>
    <source>
        <strain evidence="3">Shaxun</strain>
        <tissue evidence="3">Muscle</tissue>
    </source>
</reference>
<feature type="region of interest" description="Disordered" evidence="2">
    <location>
        <begin position="330"/>
        <end position="353"/>
    </location>
</feature>
<feature type="compositionally biased region" description="Basic and acidic residues" evidence="2">
    <location>
        <begin position="210"/>
        <end position="228"/>
    </location>
</feature>
<feature type="region of interest" description="Disordered" evidence="2">
    <location>
        <begin position="611"/>
        <end position="699"/>
    </location>
</feature>
<dbReference type="GO" id="GO:0032053">
    <property type="term" value="P:ciliary basal body organization"/>
    <property type="evidence" value="ECO:0007669"/>
    <property type="project" value="TreeGrafter"/>
</dbReference>
<dbReference type="PANTHER" id="PTHR13594:SF1">
    <property type="entry name" value="CENTRIOLAR COILED-COIL PROTEIN OF 110 KDA"/>
    <property type="match status" value="1"/>
</dbReference>
<dbReference type="Proteomes" id="UP000230750">
    <property type="component" value="Unassembled WGS sequence"/>
</dbReference>
<keyword evidence="4" id="KW-1185">Reference proteome</keyword>
<feature type="compositionally biased region" description="Basic residues" evidence="2">
    <location>
        <begin position="1090"/>
        <end position="1103"/>
    </location>
</feature>
<dbReference type="EMBL" id="MRZV01000175">
    <property type="protein sequence ID" value="PIK56475.1"/>
    <property type="molecule type" value="Genomic_DNA"/>
</dbReference>
<dbReference type="GO" id="GO:1903723">
    <property type="term" value="P:negative regulation of centriole elongation"/>
    <property type="evidence" value="ECO:0007669"/>
    <property type="project" value="TreeGrafter"/>
</dbReference>
<feature type="compositionally biased region" description="Basic and acidic residues" evidence="2">
    <location>
        <begin position="650"/>
        <end position="660"/>
    </location>
</feature>
<dbReference type="GO" id="GO:0032465">
    <property type="term" value="P:regulation of cytokinesis"/>
    <property type="evidence" value="ECO:0007669"/>
    <property type="project" value="InterPro"/>
</dbReference>
<feature type="region of interest" description="Disordered" evidence="2">
    <location>
        <begin position="210"/>
        <end position="266"/>
    </location>
</feature>
<dbReference type="OrthoDB" id="10028852at2759"/>
<gene>
    <name evidence="3" type="ORF">BSL78_06638</name>
</gene>
<feature type="compositionally biased region" description="Basic residues" evidence="2">
    <location>
        <begin position="950"/>
        <end position="960"/>
    </location>
</feature>
<organism evidence="3 4">
    <name type="scientific">Stichopus japonicus</name>
    <name type="common">Sea cucumber</name>
    <dbReference type="NCBI Taxonomy" id="307972"/>
    <lineage>
        <taxon>Eukaryota</taxon>
        <taxon>Metazoa</taxon>
        <taxon>Echinodermata</taxon>
        <taxon>Eleutherozoa</taxon>
        <taxon>Echinozoa</taxon>
        <taxon>Holothuroidea</taxon>
        <taxon>Aspidochirotacea</taxon>
        <taxon>Aspidochirotida</taxon>
        <taxon>Stichopodidae</taxon>
        <taxon>Apostichopus</taxon>
    </lineage>
</organism>
<feature type="region of interest" description="Disordered" evidence="2">
    <location>
        <begin position="1055"/>
        <end position="1103"/>
    </location>
</feature>
<sequence>MDELLAEMDRCLRDIYVRQEDTNISTMVEDLYPSSYQSCIRIHGKPLLPPLMTHAKRIEMKKYKEAAMRKESELESKRIQKSTILDSSYQQVSDSQTSPYATCSDNSELDERLETDGLVAGKAMTTTDEIFMDASVDLPDNSHGRFVTTGRDTQEAIKKVTEDGSIETFLGDGKPSVLMDSLPSTASSSDVSAFNQTVINLSDLNEQSKAEAVVESRDGTAADDRGEDDRETENVETTQACGSVISLQSDPEEEGEGTRDPQLLQRSFSDTESFISFIGEYNKLPTPTPSSSTPEVSDIVGSILDGDAAMTFTPTNPDRFLPAKGMITKGGLSADGTPECSPGTLDHSPGGLSTMDTNVSSLGSLGQSCTLPISVTESCDSTLADISERLDTPSITDDILNNKADLVSSGEPGGGRDFSGSGTDSSVPSTVRRGPVGREADGVDDDKTNRYTDTVTSKDEEGSSASGDGKQRSSEEMYSSPVRRVRRNSYTLDVTSPALLAAKERNEAPEATFAASLDSKQEVSGDVEGKRKGDEQDEAYSTGENNDKQNTEGDIAEVALVSQLELLEEIKRRLAAEQKEQLEELLKRQKREQWLLQKEMMIVERQVTESRASRVSERNPQSRLEDVPGHGMMVPPGITTKDSVTGHVDSLSDHERRNNTDSDVMGEGGSLEIDSGLSSTLPGRNENIGRPSSAIPGWFSSNGYKGSATTSVQDSLEREQFQDRSEFGCASVVKQDYDEDNTWIPSLQYEEQTGTQNNGRHPTSDLNQDNKSVQARGEEDERPSAYFNETKKPEVSGTMKVTGRGGGGASGFYLEYGQHERTEGMREGGRRQEMDSTAFLFKLQTETPIKRGNISTQDAALAQRILNQLRAAKFELHDIFHSLTLPAVLSSYNKTDRQQNSSQTERISLRINNFKKNLAISKVLCFDLFVHRKRCFVGRRRYTQQAVVRGNRKGHRKKEKGKVDNSHVELSDVLVSREIEKRVFGSQLGTKGQKSDSQARPKSAPYSRILKQLQGHEAPSFPTRPVSSAAYRSKKQCECVQIYVNHNKLNVKVDGEQRPRRTTTSVQRSKPQNSVRRVLYPTSSSSAKQKITRKQAPKKPFKP</sequence>
<feature type="compositionally biased region" description="Polar residues" evidence="2">
    <location>
        <begin position="1062"/>
        <end position="1089"/>
    </location>
</feature>
<evidence type="ECO:0000256" key="2">
    <source>
        <dbReference type="SAM" id="MobiDB-lite"/>
    </source>
</evidence>
<feature type="compositionally biased region" description="Polar residues" evidence="2">
    <location>
        <begin position="235"/>
        <end position="249"/>
    </location>
</feature>
<evidence type="ECO:0000313" key="3">
    <source>
        <dbReference type="EMBL" id="PIK56475.1"/>
    </source>
</evidence>
<comment type="caution">
    <text evidence="3">The sequence shown here is derived from an EMBL/GenBank/DDBJ whole genome shotgun (WGS) entry which is preliminary data.</text>
</comment>
<feature type="region of interest" description="Disordered" evidence="2">
    <location>
        <begin position="85"/>
        <end position="105"/>
    </location>
</feature>
<dbReference type="GO" id="GO:0007099">
    <property type="term" value="P:centriole replication"/>
    <property type="evidence" value="ECO:0007669"/>
    <property type="project" value="InterPro"/>
</dbReference>
<feature type="coiled-coil region" evidence="1">
    <location>
        <begin position="560"/>
        <end position="599"/>
    </location>
</feature>
<feature type="compositionally biased region" description="Polar residues" evidence="2">
    <location>
        <begin position="420"/>
        <end position="429"/>
    </location>
</feature>
<feature type="compositionally biased region" description="Polar residues" evidence="2">
    <location>
        <begin position="751"/>
        <end position="773"/>
    </location>
</feature>
<dbReference type="AlphaFoldDB" id="A0A2G8L8F9"/>
<dbReference type="STRING" id="307972.A0A2G8L8F9"/>
<accession>A0A2G8L8F9</accession>
<name>A0A2G8L8F9_STIJA</name>
<feature type="compositionally biased region" description="Basic and acidic residues" evidence="2">
    <location>
        <begin position="436"/>
        <end position="461"/>
    </location>
</feature>